<dbReference type="EMBL" id="CP092867">
    <property type="protein sequence ID" value="UYV68190.1"/>
    <property type="molecule type" value="Genomic_DNA"/>
</dbReference>
<dbReference type="Pfam" id="PF13358">
    <property type="entry name" value="DDE_3"/>
    <property type="match status" value="1"/>
</dbReference>
<dbReference type="Proteomes" id="UP001235939">
    <property type="component" value="Chromosome 05"/>
</dbReference>
<evidence type="ECO:0000256" key="1">
    <source>
        <dbReference type="ARBA" id="ARBA00023157"/>
    </source>
</evidence>
<gene>
    <name evidence="4" type="ORF">LAZ67_5003315</name>
</gene>
<evidence type="ECO:0000313" key="5">
    <source>
        <dbReference type="Proteomes" id="UP001235939"/>
    </source>
</evidence>
<protein>
    <recommendedName>
        <fullName evidence="3">Tc1-like transposase DDE domain-containing protein</fullName>
    </recommendedName>
</protein>
<dbReference type="Gene3D" id="4.10.400.10">
    <property type="entry name" value="Low-density Lipoprotein Receptor"/>
    <property type="match status" value="1"/>
</dbReference>
<evidence type="ECO:0000313" key="4">
    <source>
        <dbReference type="EMBL" id="UYV68190.1"/>
    </source>
</evidence>
<dbReference type="SUPFAM" id="SSF57424">
    <property type="entry name" value="LDL receptor-like module"/>
    <property type="match status" value="1"/>
</dbReference>
<evidence type="ECO:0000256" key="2">
    <source>
        <dbReference type="PROSITE-ProRule" id="PRU00124"/>
    </source>
</evidence>
<evidence type="ECO:0000259" key="3">
    <source>
        <dbReference type="Pfam" id="PF13358"/>
    </source>
</evidence>
<proteinExistence type="predicted"/>
<dbReference type="PANTHER" id="PTHR23022">
    <property type="entry name" value="TRANSPOSABLE ELEMENT-RELATED"/>
    <property type="match status" value="1"/>
</dbReference>
<keyword evidence="5" id="KW-1185">Reference proteome</keyword>
<reference evidence="4 5" key="1">
    <citation type="submission" date="2022-01" db="EMBL/GenBank/DDBJ databases">
        <title>A chromosomal length assembly of Cordylochernes scorpioides.</title>
        <authorList>
            <person name="Zeh D."/>
            <person name="Zeh J."/>
        </authorList>
    </citation>
    <scope>NUCLEOTIDE SEQUENCE [LARGE SCALE GENOMIC DNA]</scope>
    <source>
        <strain evidence="4">IN4F17</strain>
        <tissue evidence="4">Whole Body</tissue>
    </source>
</reference>
<feature type="domain" description="Tc1-like transposase DDE" evidence="3">
    <location>
        <begin position="92"/>
        <end position="232"/>
    </location>
</feature>
<dbReference type="Gene3D" id="3.30.420.10">
    <property type="entry name" value="Ribonuclease H-like superfamily/Ribonuclease H"/>
    <property type="match status" value="1"/>
</dbReference>
<dbReference type="PANTHER" id="PTHR23022:SF135">
    <property type="entry name" value="SI:DKEY-77F5.3"/>
    <property type="match status" value="1"/>
</dbReference>
<dbReference type="InterPro" id="IPR036055">
    <property type="entry name" value="LDL_receptor-like_sf"/>
</dbReference>
<dbReference type="Pfam" id="PF00057">
    <property type="entry name" value="Ldl_recept_a"/>
    <property type="match status" value="1"/>
</dbReference>
<dbReference type="Gene3D" id="1.50.10.20">
    <property type="match status" value="1"/>
</dbReference>
<dbReference type="InterPro" id="IPR002172">
    <property type="entry name" value="LDrepeatLR_classA_rpt"/>
</dbReference>
<dbReference type="PROSITE" id="PS50068">
    <property type="entry name" value="LDLRA_2"/>
    <property type="match status" value="1"/>
</dbReference>
<dbReference type="CDD" id="cd00112">
    <property type="entry name" value="LDLa"/>
    <property type="match status" value="1"/>
</dbReference>
<dbReference type="InterPro" id="IPR052338">
    <property type="entry name" value="Transposase_5"/>
</dbReference>
<dbReference type="InterPro" id="IPR036397">
    <property type="entry name" value="RNaseH_sf"/>
</dbReference>
<dbReference type="InterPro" id="IPR038717">
    <property type="entry name" value="Tc1-like_DDE_dom"/>
</dbReference>
<name>A0ABY6KM08_9ARAC</name>
<comment type="caution">
    <text evidence="2">Lacks conserved residue(s) required for the propagation of feature annotation.</text>
</comment>
<sequence length="713" mass="80447">MRICDRWMQEGTTDGRVRSHPAQCTTSRAERQIVRMAVTDRSCLRVPFLAVYSRRSVRKTSIASSTLVAEPHPLRRQWCDERRRWTEEWNEIVFTDESRFCLQHHNGRIRIWRHREEGMLNSCVIHRHTGPTPDIMVWGGIGYHSRTPLVRIAGSLNSQRYISDVLEPVVLTHLQGLLTGIFQHDNARPHVARIVQRFFINRQIELLPWPARSPELSLIENLWSMSAQRLTKITSSAATPDQLWQRVEAACASGKIGGAMAGVTAETALMKFLISVGIDMTIILSPLYGRTRCIPIEWTCDARPDCMDGSDEKLDRCMNISPYPLRRVKTWLRSSGHNSGFISKSALIEATLWFSVWYSLSTSESIPIFVFRKSFTGNFWHMPASRPRAIAAVLLKARVLLATLLGPLQNTLRKILGLEVVADRRRQFHAAHKMNASAFVIKIGSTTQWQADLAPKEMAASEMRNRRHVQPLLTMEYKRCSSCIPGLGAFTGYYQLGQLNPDTVRASVVGHSSGRRMAESMVVEGVLLWRGDRSWADLVLGEVGGRNQSEQMDATDLALYIHSQLALCFNPRNFFGTDLVSLLERKVEKAAPGSYSPLVLLSLCNSGVELSPKHLENIAYFLSSNSTDSFITGNKASRKSGVHTRLKFPKSIIVWAGVTSEGKTPLVLINRNVKIDSQVYQDVIQRDCLLPCARQHLTGHNIVLQQDMVPSWR</sequence>
<keyword evidence="1" id="KW-1015">Disulfide bond</keyword>
<organism evidence="4 5">
    <name type="scientific">Cordylochernes scorpioides</name>
    <dbReference type="NCBI Taxonomy" id="51811"/>
    <lineage>
        <taxon>Eukaryota</taxon>
        <taxon>Metazoa</taxon>
        <taxon>Ecdysozoa</taxon>
        <taxon>Arthropoda</taxon>
        <taxon>Chelicerata</taxon>
        <taxon>Arachnida</taxon>
        <taxon>Pseudoscorpiones</taxon>
        <taxon>Cheliferoidea</taxon>
        <taxon>Chernetidae</taxon>
        <taxon>Cordylochernes</taxon>
    </lineage>
</organism>
<accession>A0ABY6KM08</accession>